<dbReference type="WBParaSite" id="PSAMB.scaffold1006size37331.g10338.t1">
    <property type="protein sequence ID" value="PSAMB.scaffold1006size37331.g10338.t1"/>
    <property type="gene ID" value="PSAMB.scaffold1006size37331.g10338"/>
</dbReference>
<dbReference type="Pfam" id="PF05773">
    <property type="entry name" value="RWD"/>
    <property type="match status" value="1"/>
</dbReference>
<sequence length="278" mass="30866">MTDNTQRQDEIEALAAIYNENFIVESETRVTIIVGDGVQLVIDLPSDYPSMSPPNFELSAPGLSGAQKMRISNRLQDIYVENLGEPVLFSWTEAVKEELEELSQEPAASDAQEAEAELEPTGEPDDAIAYDASAPEIFSGPSLTDRKSAFQAHLAKVTSKEQVDAVLRVLKSNNKIARATHNMVAYRIIEERQTDKGELRTIRHQDCVDDGETGAGIKLLHLLEILDARDVVVVITRWYGGIHLGSDRFRHICDLAKKILVEHGYGNKPGEKKKTAKR</sequence>
<dbReference type="InterPro" id="IPR036956">
    <property type="entry name" value="Impact_N_sf"/>
</dbReference>
<dbReference type="SUPFAM" id="SSF54495">
    <property type="entry name" value="UBC-like"/>
    <property type="match status" value="1"/>
</dbReference>
<dbReference type="PANTHER" id="PTHR16301">
    <property type="entry name" value="IMPACT-RELATED"/>
    <property type="match status" value="1"/>
</dbReference>
<evidence type="ECO:0000256" key="4">
    <source>
        <dbReference type="ARBA" id="ARBA00022491"/>
    </source>
</evidence>
<dbReference type="GO" id="GO:0140469">
    <property type="term" value="P:GCN2-mediated signaling"/>
    <property type="evidence" value="ECO:0007669"/>
    <property type="project" value="TreeGrafter"/>
</dbReference>
<dbReference type="GO" id="GO:0005737">
    <property type="term" value="C:cytoplasm"/>
    <property type="evidence" value="ECO:0007669"/>
    <property type="project" value="UniProtKB-SubCell"/>
</dbReference>
<dbReference type="Gene3D" id="3.10.110.10">
    <property type="entry name" value="Ubiquitin Conjugating Enzyme"/>
    <property type="match status" value="1"/>
</dbReference>
<dbReference type="InterPro" id="IPR016135">
    <property type="entry name" value="UBQ-conjugating_enzyme/RWD"/>
</dbReference>
<evidence type="ECO:0000256" key="5">
    <source>
        <dbReference type="ARBA" id="ARBA00022845"/>
    </source>
</evidence>
<dbReference type="InterPro" id="IPR020568">
    <property type="entry name" value="Ribosomal_Su5_D2-typ_SF"/>
</dbReference>
<reference evidence="10" key="1">
    <citation type="submission" date="2022-11" db="UniProtKB">
        <authorList>
            <consortium name="WormBaseParasite"/>
        </authorList>
    </citation>
    <scope>IDENTIFICATION</scope>
</reference>
<evidence type="ECO:0000256" key="3">
    <source>
        <dbReference type="ARBA" id="ARBA00022490"/>
    </source>
</evidence>
<evidence type="ECO:0000256" key="2">
    <source>
        <dbReference type="ARBA" id="ARBA00007665"/>
    </source>
</evidence>
<keyword evidence="9" id="KW-1185">Reference proteome</keyword>
<evidence type="ECO:0000259" key="8">
    <source>
        <dbReference type="PROSITE" id="PS50908"/>
    </source>
</evidence>
<keyword evidence="5" id="KW-0810">Translation regulation</keyword>
<evidence type="ECO:0000256" key="7">
    <source>
        <dbReference type="SAM" id="MobiDB-lite"/>
    </source>
</evidence>
<dbReference type="Gene3D" id="3.30.230.30">
    <property type="entry name" value="Impact, N-terminal domain"/>
    <property type="match status" value="1"/>
</dbReference>
<dbReference type="SUPFAM" id="SSF54211">
    <property type="entry name" value="Ribosomal protein S5 domain 2-like"/>
    <property type="match status" value="1"/>
</dbReference>
<name>A0A914UHY8_9BILA</name>
<dbReference type="GO" id="GO:0006446">
    <property type="term" value="P:regulation of translational initiation"/>
    <property type="evidence" value="ECO:0007669"/>
    <property type="project" value="TreeGrafter"/>
</dbReference>
<evidence type="ECO:0000256" key="1">
    <source>
        <dbReference type="ARBA" id="ARBA00004496"/>
    </source>
</evidence>
<dbReference type="PANTHER" id="PTHR16301:SF25">
    <property type="entry name" value="PROTEIN IMPACT"/>
    <property type="match status" value="1"/>
</dbReference>
<dbReference type="Proteomes" id="UP000887566">
    <property type="component" value="Unplaced"/>
</dbReference>
<accession>A0A914UHY8</accession>
<comment type="subcellular location">
    <subcellularLocation>
        <location evidence="1">Cytoplasm</location>
    </subcellularLocation>
</comment>
<proteinExistence type="inferred from homology"/>
<keyword evidence="3" id="KW-0963">Cytoplasm</keyword>
<dbReference type="SMART" id="SM00591">
    <property type="entry name" value="RWD"/>
    <property type="match status" value="1"/>
</dbReference>
<dbReference type="InterPro" id="IPR006575">
    <property type="entry name" value="RWD_dom"/>
</dbReference>
<comment type="similarity">
    <text evidence="2">Belongs to the IMPACT family.</text>
</comment>
<keyword evidence="4" id="KW-0678">Repressor</keyword>
<dbReference type="AlphaFoldDB" id="A0A914UHY8"/>
<dbReference type="Pfam" id="PF01205">
    <property type="entry name" value="Impact_N"/>
    <property type="match status" value="1"/>
</dbReference>
<feature type="region of interest" description="Disordered" evidence="7">
    <location>
        <begin position="102"/>
        <end position="127"/>
    </location>
</feature>
<dbReference type="PROSITE" id="PS50908">
    <property type="entry name" value="RWD"/>
    <property type="match status" value="1"/>
</dbReference>
<organism evidence="9 10">
    <name type="scientific">Plectus sambesii</name>
    <dbReference type="NCBI Taxonomy" id="2011161"/>
    <lineage>
        <taxon>Eukaryota</taxon>
        <taxon>Metazoa</taxon>
        <taxon>Ecdysozoa</taxon>
        <taxon>Nematoda</taxon>
        <taxon>Chromadorea</taxon>
        <taxon>Plectida</taxon>
        <taxon>Plectina</taxon>
        <taxon>Plectoidea</taxon>
        <taxon>Plectidae</taxon>
        <taxon>Plectus</taxon>
    </lineage>
</organism>
<feature type="compositionally biased region" description="Acidic residues" evidence="7">
    <location>
        <begin position="112"/>
        <end position="127"/>
    </location>
</feature>
<dbReference type="InterPro" id="IPR023582">
    <property type="entry name" value="Impact"/>
</dbReference>
<evidence type="ECO:0000313" key="10">
    <source>
        <dbReference type="WBParaSite" id="PSAMB.scaffold1006size37331.g10338.t1"/>
    </source>
</evidence>
<protein>
    <submittedName>
        <fullName evidence="10">RWD domain-containing protein</fullName>
    </submittedName>
</protein>
<keyword evidence="6" id="KW-0346">Stress response</keyword>
<dbReference type="InterPro" id="IPR001498">
    <property type="entry name" value="Impact_N"/>
</dbReference>
<evidence type="ECO:0000256" key="6">
    <source>
        <dbReference type="ARBA" id="ARBA00023016"/>
    </source>
</evidence>
<feature type="domain" description="RWD" evidence="8">
    <location>
        <begin position="9"/>
        <end position="102"/>
    </location>
</feature>
<dbReference type="CDD" id="cd23821">
    <property type="entry name" value="RWD_IMPACT"/>
    <property type="match status" value="1"/>
</dbReference>
<evidence type="ECO:0000313" key="9">
    <source>
        <dbReference type="Proteomes" id="UP000887566"/>
    </source>
</evidence>